<comment type="caution">
    <text evidence="1">The sequence shown here is derived from an EMBL/GenBank/DDBJ whole genome shotgun (WGS) entry which is preliminary data.</text>
</comment>
<proteinExistence type="predicted"/>
<evidence type="ECO:0000313" key="1">
    <source>
        <dbReference type="EMBL" id="GAA0715236.1"/>
    </source>
</evidence>
<evidence type="ECO:0000313" key="2">
    <source>
        <dbReference type="Proteomes" id="UP001501523"/>
    </source>
</evidence>
<protein>
    <submittedName>
        <fullName evidence="1">Uncharacterized protein</fullName>
    </submittedName>
</protein>
<gene>
    <name evidence="1" type="ORF">GCM10009105_20540</name>
</gene>
<dbReference type="RefSeq" id="WP_343790524.1">
    <property type="nucleotide sequence ID" value="NZ_BAAAEU010000008.1"/>
</dbReference>
<organism evidence="1 2">
    <name type="scientific">Dokdonella soli</name>
    <dbReference type="NCBI Taxonomy" id="529810"/>
    <lineage>
        <taxon>Bacteria</taxon>
        <taxon>Pseudomonadati</taxon>
        <taxon>Pseudomonadota</taxon>
        <taxon>Gammaproteobacteria</taxon>
        <taxon>Lysobacterales</taxon>
        <taxon>Rhodanobacteraceae</taxon>
        <taxon>Dokdonella</taxon>
    </lineage>
</organism>
<keyword evidence="2" id="KW-1185">Reference proteome</keyword>
<dbReference type="EMBL" id="BAAAEU010000008">
    <property type="protein sequence ID" value="GAA0715236.1"/>
    <property type="molecule type" value="Genomic_DNA"/>
</dbReference>
<dbReference type="Proteomes" id="UP001501523">
    <property type="component" value="Unassembled WGS sequence"/>
</dbReference>
<reference evidence="2" key="1">
    <citation type="journal article" date="2019" name="Int. J. Syst. Evol. Microbiol.">
        <title>The Global Catalogue of Microorganisms (GCM) 10K type strain sequencing project: providing services to taxonomists for standard genome sequencing and annotation.</title>
        <authorList>
            <consortium name="The Broad Institute Genomics Platform"/>
            <consortium name="The Broad Institute Genome Sequencing Center for Infectious Disease"/>
            <person name="Wu L."/>
            <person name="Ma J."/>
        </authorList>
    </citation>
    <scope>NUCLEOTIDE SEQUENCE [LARGE SCALE GENOMIC DNA]</scope>
    <source>
        <strain evidence="2">JCM 15421</strain>
    </source>
</reference>
<accession>A0ABP3TTX7</accession>
<sequence>MAGGAAYGVGTYFAGAGLAAGGAAMAGGATLGAGAAAGMAAIPVVGWIALAAMAVDMLTGGGLFGTAGKVQGGEAGLNVTSSGATATEGLSIKGKKPLFGGSWWDWKTVDPSQQAKDAATAFYD</sequence>
<name>A0ABP3TTX7_9GAMM</name>